<feature type="transmembrane region" description="Helical" evidence="1">
    <location>
        <begin position="21"/>
        <end position="47"/>
    </location>
</feature>
<accession>A0A1I4SSM3</accession>
<gene>
    <name evidence="2" type="ORF">SAMN04488696_1993</name>
</gene>
<dbReference type="Pfam" id="PF23960">
    <property type="entry name" value="DUF7289"/>
    <property type="match status" value="1"/>
</dbReference>
<keyword evidence="3" id="KW-1185">Reference proteome</keyword>
<evidence type="ECO:0000313" key="3">
    <source>
        <dbReference type="Proteomes" id="UP000198535"/>
    </source>
</evidence>
<evidence type="ECO:0008006" key="4">
    <source>
        <dbReference type="Google" id="ProtNLM"/>
    </source>
</evidence>
<dbReference type="EMBL" id="FOUJ01000004">
    <property type="protein sequence ID" value="SFM67464.1"/>
    <property type="molecule type" value="Genomic_DNA"/>
</dbReference>
<evidence type="ECO:0000256" key="1">
    <source>
        <dbReference type="SAM" id="Phobius"/>
    </source>
</evidence>
<reference evidence="3" key="1">
    <citation type="submission" date="2016-10" db="EMBL/GenBank/DDBJ databases">
        <authorList>
            <person name="Varghese N."/>
            <person name="Submissions S."/>
        </authorList>
    </citation>
    <scope>NUCLEOTIDE SEQUENCE [LARGE SCALE GENOMIC DNA]</scope>
    <source>
        <strain evidence="3">Mob M</strain>
    </source>
</reference>
<dbReference type="RefSeq" id="WP_091936492.1">
    <property type="nucleotide sequence ID" value="NZ_FOUJ01000004.1"/>
</dbReference>
<protein>
    <recommendedName>
        <fullName evidence="4">Flagellin N-terminal-like domain-containing protein</fullName>
    </recommendedName>
</protein>
<sequence>MSERRRGMRIKDPMTDDAVSELVDFSIILSIILLATAVIVVAGIPIIKHTQESQYSQNIVQSFQVLAPNINKVVKGTSPSQSIELKMYGGILSVTSDSYMEVSMKVWNSSNGSYDTETYGKHMGMIENDYYGTSVAYENTGIWAIYDRGNSVMKLEPLFTYSNNVLFIPYSSLSGISSLSGSGLVRVTTDGGRRTIESYHNVSQVDISITSEYHEAWGEHLSEKIDMPIVSRDAANNTVHLGRTYTQDIDVYIIESPMHITLN</sequence>
<dbReference type="STRING" id="487685.SAMN04488696_1993"/>
<dbReference type="InterPro" id="IPR055713">
    <property type="entry name" value="DUF7289"/>
</dbReference>
<dbReference type="OrthoDB" id="118051at2157"/>
<keyword evidence="1" id="KW-0812">Transmembrane</keyword>
<evidence type="ECO:0000313" key="2">
    <source>
        <dbReference type="EMBL" id="SFM67464.1"/>
    </source>
</evidence>
<name>A0A1I4SSM3_9EURY</name>
<keyword evidence="1" id="KW-0472">Membrane</keyword>
<dbReference type="AlphaFoldDB" id="A0A1I4SSM3"/>
<dbReference type="Proteomes" id="UP000198535">
    <property type="component" value="Unassembled WGS sequence"/>
</dbReference>
<proteinExistence type="predicted"/>
<organism evidence="2 3">
    <name type="scientific">Methanolobus profundi</name>
    <dbReference type="NCBI Taxonomy" id="487685"/>
    <lineage>
        <taxon>Archaea</taxon>
        <taxon>Methanobacteriati</taxon>
        <taxon>Methanobacteriota</taxon>
        <taxon>Stenosarchaea group</taxon>
        <taxon>Methanomicrobia</taxon>
        <taxon>Methanosarcinales</taxon>
        <taxon>Methanosarcinaceae</taxon>
        <taxon>Methanolobus</taxon>
    </lineage>
</organism>
<keyword evidence="1" id="KW-1133">Transmembrane helix</keyword>